<protein>
    <submittedName>
        <fullName evidence="1">Uncharacterized protein</fullName>
    </submittedName>
</protein>
<name>A0ABW2C7A5_9PSEU</name>
<dbReference type="Proteomes" id="UP001596337">
    <property type="component" value="Unassembled WGS sequence"/>
</dbReference>
<keyword evidence="2" id="KW-1185">Reference proteome</keyword>
<evidence type="ECO:0000313" key="2">
    <source>
        <dbReference type="Proteomes" id="UP001596337"/>
    </source>
</evidence>
<comment type="caution">
    <text evidence="1">The sequence shown here is derived from an EMBL/GenBank/DDBJ whole genome shotgun (WGS) entry which is preliminary data.</text>
</comment>
<sequence length="233" mass="24426">MTAPVRTPTASGQQLSATVEQLLDPAANHDLWQGRGTIAVVRGFDKDSRSFHRTVLRAAAAHGWSVTDVPAAPTFGSIPEHTDVQLVVAARASLRAVAERCAAHWGAHVICPETAHDGADWRARPAASLTLSSDAGSDSVASNLHITGPVRYRAGEDDERAATALAVEPCESGALVTVDNDQTHVTDGELAITLDEPARATLDGHPQLLPEGEYTVTPRLAGFRHLVAGASAA</sequence>
<dbReference type="RefSeq" id="WP_345404315.1">
    <property type="nucleotide sequence ID" value="NZ_BAABLA010000117.1"/>
</dbReference>
<gene>
    <name evidence="1" type="ORF">ACFQGD_29370</name>
</gene>
<evidence type="ECO:0000313" key="1">
    <source>
        <dbReference type="EMBL" id="MFC6871240.1"/>
    </source>
</evidence>
<organism evidence="1 2">
    <name type="scientific">Haloechinothrix salitolerans</name>
    <dbReference type="NCBI Taxonomy" id="926830"/>
    <lineage>
        <taxon>Bacteria</taxon>
        <taxon>Bacillati</taxon>
        <taxon>Actinomycetota</taxon>
        <taxon>Actinomycetes</taxon>
        <taxon>Pseudonocardiales</taxon>
        <taxon>Pseudonocardiaceae</taxon>
        <taxon>Haloechinothrix</taxon>
    </lineage>
</organism>
<reference evidence="2" key="1">
    <citation type="journal article" date="2019" name="Int. J. Syst. Evol. Microbiol.">
        <title>The Global Catalogue of Microorganisms (GCM) 10K type strain sequencing project: providing services to taxonomists for standard genome sequencing and annotation.</title>
        <authorList>
            <consortium name="The Broad Institute Genomics Platform"/>
            <consortium name="The Broad Institute Genome Sequencing Center for Infectious Disease"/>
            <person name="Wu L."/>
            <person name="Ma J."/>
        </authorList>
    </citation>
    <scope>NUCLEOTIDE SEQUENCE [LARGE SCALE GENOMIC DNA]</scope>
    <source>
        <strain evidence="2">KCTC 32255</strain>
    </source>
</reference>
<accession>A0ABW2C7A5</accession>
<proteinExistence type="predicted"/>
<dbReference type="EMBL" id="JBHSXX010000001">
    <property type="protein sequence ID" value="MFC6871240.1"/>
    <property type="molecule type" value="Genomic_DNA"/>
</dbReference>